<evidence type="ECO:0000313" key="2">
    <source>
        <dbReference type="Proteomes" id="UP000199087"/>
    </source>
</evidence>
<accession>A0A0U1P2R2</accession>
<evidence type="ECO:0000313" key="1">
    <source>
        <dbReference type="EMBL" id="CRK84540.1"/>
    </source>
</evidence>
<protein>
    <submittedName>
        <fullName evidence="1">Uncharacterized protein</fullName>
    </submittedName>
</protein>
<dbReference type="STRING" id="1499688.BN000_04575"/>
<dbReference type="AlphaFoldDB" id="A0A0U1P2R2"/>
<dbReference type="Proteomes" id="UP000199087">
    <property type="component" value="Unassembled WGS sequence"/>
</dbReference>
<keyword evidence="2" id="KW-1185">Reference proteome</keyword>
<dbReference type="EMBL" id="CVRB01000005">
    <property type="protein sequence ID" value="CRK84540.1"/>
    <property type="molecule type" value="Genomic_DNA"/>
</dbReference>
<proteinExistence type="predicted"/>
<gene>
    <name evidence="1" type="ORF">BN000_04575</name>
</gene>
<name>A0A0U1P2R2_9BACI</name>
<sequence>MKPSNLQVLLEKVLISAELFLEDKGRNEIVCYDLFLSIVEEVFLFGI</sequence>
<organism evidence="1 2">
    <name type="scientific">Neobacillus massiliamazoniensis</name>
    <dbReference type="NCBI Taxonomy" id="1499688"/>
    <lineage>
        <taxon>Bacteria</taxon>
        <taxon>Bacillati</taxon>
        <taxon>Bacillota</taxon>
        <taxon>Bacilli</taxon>
        <taxon>Bacillales</taxon>
        <taxon>Bacillaceae</taxon>
        <taxon>Neobacillus</taxon>
    </lineage>
</organism>
<reference evidence="2" key="1">
    <citation type="submission" date="2015-05" db="EMBL/GenBank/DDBJ databases">
        <authorList>
            <person name="Urmite Genomes"/>
        </authorList>
    </citation>
    <scope>NUCLEOTIDE SEQUENCE [LARGE SCALE GENOMIC DNA]</scope>
    <source>
        <strain evidence="2">LF1</strain>
    </source>
</reference>